<accession>A0ACC2UIG6</accession>
<sequence>MKEIPVVPPTQYASCPGLHIGAGQPGCAPEWELAPPSYCSQLSGLILPIVYMAFQAQPASPVGVQLDSSLNCDTVFENLKKKVP</sequence>
<evidence type="ECO:0000313" key="2">
    <source>
        <dbReference type="Proteomes" id="UP001165960"/>
    </source>
</evidence>
<protein>
    <submittedName>
        <fullName evidence="1">Uncharacterized protein</fullName>
    </submittedName>
</protein>
<dbReference type="Proteomes" id="UP001165960">
    <property type="component" value="Unassembled WGS sequence"/>
</dbReference>
<name>A0ACC2UIG6_9FUNG</name>
<reference evidence="1" key="1">
    <citation type="submission" date="2022-04" db="EMBL/GenBank/DDBJ databases">
        <title>Genome of the entomopathogenic fungus Entomophthora muscae.</title>
        <authorList>
            <person name="Elya C."/>
            <person name="Lovett B.R."/>
            <person name="Lee E."/>
            <person name="Macias A.M."/>
            <person name="Hajek A.E."/>
            <person name="De Bivort B.L."/>
            <person name="Kasson M.T."/>
            <person name="De Fine Licht H.H."/>
            <person name="Stajich J.E."/>
        </authorList>
    </citation>
    <scope>NUCLEOTIDE SEQUENCE</scope>
    <source>
        <strain evidence="1">Berkeley</strain>
    </source>
</reference>
<keyword evidence="2" id="KW-1185">Reference proteome</keyword>
<proteinExistence type="predicted"/>
<gene>
    <name evidence="1" type="ORF">DSO57_1006980</name>
</gene>
<evidence type="ECO:0000313" key="1">
    <source>
        <dbReference type="EMBL" id="KAJ9086162.1"/>
    </source>
</evidence>
<dbReference type="EMBL" id="QTSX02000730">
    <property type="protein sequence ID" value="KAJ9086162.1"/>
    <property type="molecule type" value="Genomic_DNA"/>
</dbReference>
<comment type="caution">
    <text evidence="1">The sequence shown here is derived from an EMBL/GenBank/DDBJ whole genome shotgun (WGS) entry which is preliminary data.</text>
</comment>
<organism evidence="1 2">
    <name type="scientific">Entomophthora muscae</name>
    <dbReference type="NCBI Taxonomy" id="34485"/>
    <lineage>
        <taxon>Eukaryota</taxon>
        <taxon>Fungi</taxon>
        <taxon>Fungi incertae sedis</taxon>
        <taxon>Zoopagomycota</taxon>
        <taxon>Entomophthoromycotina</taxon>
        <taxon>Entomophthoromycetes</taxon>
        <taxon>Entomophthorales</taxon>
        <taxon>Entomophthoraceae</taxon>
        <taxon>Entomophthora</taxon>
    </lineage>
</organism>